<comment type="caution">
    <text evidence="6">The sequence shown here is derived from an EMBL/GenBank/DDBJ whole genome shotgun (WGS) entry which is preliminary data.</text>
</comment>
<dbReference type="GO" id="GO:0051301">
    <property type="term" value="P:cell division"/>
    <property type="evidence" value="ECO:0007669"/>
    <property type="project" value="UniProtKB-KW"/>
</dbReference>
<dbReference type="PANTHER" id="PTHR22683:SF1">
    <property type="entry name" value="TYPE VII SECRETION SYSTEM PROTEIN ESSC"/>
    <property type="match status" value="1"/>
</dbReference>
<dbReference type="PROSITE" id="PS50901">
    <property type="entry name" value="FTSK"/>
    <property type="match status" value="2"/>
</dbReference>
<keyword evidence="6" id="KW-0132">Cell division</keyword>
<dbReference type="CDD" id="cd00060">
    <property type="entry name" value="FHA"/>
    <property type="match status" value="1"/>
</dbReference>
<keyword evidence="2 3" id="KW-0067">ATP-binding</keyword>
<dbReference type="InterPro" id="IPR027417">
    <property type="entry name" value="P-loop_NTPase"/>
</dbReference>
<feature type="binding site" evidence="3">
    <location>
        <begin position="682"/>
        <end position="689"/>
    </location>
    <ligand>
        <name>ATP</name>
        <dbReference type="ChEBI" id="CHEBI:30616"/>
    </ligand>
</feature>
<dbReference type="SUPFAM" id="SSF52540">
    <property type="entry name" value="P-loop containing nucleoside triphosphate hydrolases"/>
    <property type="match status" value="3"/>
</dbReference>
<feature type="coiled-coil region" evidence="4">
    <location>
        <begin position="305"/>
        <end position="339"/>
    </location>
</feature>
<dbReference type="InterPro" id="IPR003593">
    <property type="entry name" value="AAA+_ATPase"/>
</dbReference>
<sequence>MQLALSVVTEFAGPVRDLVIDAPEGATVGDVAVQLAGMIDGNRQPAQRGFGPPSASFAGLMAQAATPGGDSVGTLWANGNALPADRPVQQALLDGQLVCLDPRLAPATRLTEPQGVVDLRVVGGPGAGLVARLPLGVATVGSAPGCTVRIEDPSLPPTSLRIEVAPDAVRVAPVPGAVAALEGTGLDSAAPTDWRVGEVVTVGTSLLSVYPPSVPDAFLSASDDGGLAFNRPPRVSSYSPGKAVVQPRLSDPPEGARLMLAASFAPMIMGVAAWYFFKSAYMLLFCGLTPLMMLAEYFSESRYGKKKRRKEVKKYQKDLAEYERQLEYLRIQDRAERREGYPDPAQTLLVATGPRRRLWERRLDDEDALILRVGSADQPAGIKIHVADRSDEAPVPPTVESAPVCIELAKAGVVGLAGARESMGGLMRWLVAQSCVLQSPRDLSLVLLAPGPQAEADWNWFRWLPHARPRQGQQCRALLGNDGESVGRRVAELVAEIDRRMSVRQSGGGMVSALNRDPAILVVLDGAQTLRRVPGLPQLLIDGPKVGVYSLCLDREERLLPEECSVVVSDDRAAPGTVVLRGAGLDRLGRVVADQVTVAWCDRTARALAPVRDISRDEADSALPTSARLLDLLGMPDPDADQVLQRWAHTGGRTTCVPLGYGPDGVFELDISRDGPHALVAGTTGAGKSELLQSLITSLAAANDPEALNFVLIDYKGGSAFQDCANLPHTVGMVSDLDAHLTERALESLGAELRRRERLLFDAEAKDIEDYWDTKALRPELEPIPRLVLIIDEFASLVAELPDFVAGLVDIARRGRSLGVHLVLATQRPAGVVSAEIRANTNLRISLRVTSPDESNDVIDAPDAALIGKSTPGRCYVRSGASALRPVQTARIGGRRPTTTAAVPVSDVSPAGWRDLAYPPPPRPEAKGSGADLTTDMAVLVAAIADAAVRQGKSEQRRPWLPPLPDCVTVDELADSGAPAAGVPSTGTSVAANLPEVPYGLLDLPAQQAQVPLTFAASGTGHLLIAGSPRSGRTTALRTLAGSLASRLSPADLHVYALDCGSSGLLPLVGLPHCGAVVTRDQTDRVERLLARLQAEVSRRQQLLAAEGFSSVAEQRRAAAPEDRLPWMLLMLDLWEGFHTVFESYDFGRLVDDVLRLLREGAAAGLHAVVTSDKSGLGGRISSVFEERLLLRMSNPDDMAMGGVAPRSIPNNMPDGRTLRVAARGVLEAQFALLDADPSGMAQTSAVQAIGRAATELHARPVPAQRPMRVDALPPRIGYEEMLGLGDQVAPASPLWVALGAGGDELLPQGFDLMDEVPGVVIAGPPRSGRSTALMAVARQLLGRGVPVLAVSPRRSPLRELAGREGVLGVLSADSTALDIDQALEGHDRYVVLVDDAELLQEHEMADRLEELVQAAQDAEQGMVVAGAADVLTSQYRGFVVQARRSKAGLLLAPGGNEGELFDIRLPRNAGSGPAGRGILVRGGQLMGVQVPVG</sequence>
<evidence type="ECO:0000256" key="4">
    <source>
        <dbReference type="SAM" id="Coils"/>
    </source>
</evidence>
<dbReference type="Pfam" id="PF01580">
    <property type="entry name" value="FtsK_SpoIIIE"/>
    <property type="match status" value="2"/>
</dbReference>
<dbReference type="PANTHER" id="PTHR22683">
    <property type="entry name" value="SPORULATION PROTEIN RELATED"/>
    <property type="match status" value="1"/>
</dbReference>
<keyword evidence="1 3" id="KW-0547">Nucleotide-binding</keyword>
<gene>
    <name evidence="6" type="ORF">BIV57_07890</name>
</gene>
<evidence type="ECO:0000256" key="1">
    <source>
        <dbReference type="ARBA" id="ARBA00022741"/>
    </source>
</evidence>
<evidence type="ECO:0000313" key="7">
    <source>
        <dbReference type="Proteomes" id="UP000243342"/>
    </source>
</evidence>
<evidence type="ECO:0000313" key="6">
    <source>
        <dbReference type="EMBL" id="OIV38027.1"/>
    </source>
</evidence>
<keyword evidence="6" id="KW-0131">Cell cycle</keyword>
<keyword evidence="4" id="KW-0175">Coiled coil</keyword>
<dbReference type="Gene3D" id="2.60.200.20">
    <property type="match status" value="1"/>
</dbReference>
<dbReference type="OrthoDB" id="9807790at2"/>
<evidence type="ECO:0000259" key="5">
    <source>
        <dbReference type="PROSITE" id="PS50901"/>
    </source>
</evidence>
<name>A0A1J7BH55_9ACTN</name>
<feature type="binding site" evidence="3">
    <location>
        <begin position="1027"/>
        <end position="1034"/>
    </location>
    <ligand>
        <name>ATP</name>
        <dbReference type="ChEBI" id="CHEBI:30616"/>
    </ligand>
</feature>
<dbReference type="Proteomes" id="UP000243342">
    <property type="component" value="Unassembled WGS sequence"/>
</dbReference>
<feature type="domain" description="FtsK" evidence="5">
    <location>
        <begin position="1010"/>
        <end position="1200"/>
    </location>
</feature>
<dbReference type="InterPro" id="IPR002543">
    <property type="entry name" value="FtsK_dom"/>
</dbReference>
<proteinExistence type="predicted"/>
<dbReference type="EMBL" id="MLCF01000034">
    <property type="protein sequence ID" value="OIV38027.1"/>
    <property type="molecule type" value="Genomic_DNA"/>
</dbReference>
<keyword evidence="7" id="KW-1185">Reference proteome</keyword>
<evidence type="ECO:0000256" key="2">
    <source>
        <dbReference type="ARBA" id="ARBA00022840"/>
    </source>
</evidence>
<dbReference type="CDD" id="cd01127">
    <property type="entry name" value="TrwB_TraG_TraD_VirD4"/>
    <property type="match status" value="1"/>
</dbReference>
<dbReference type="GO" id="GO:0005524">
    <property type="term" value="F:ATP binding"/>
    <property type="evidence" value="ECO:0007669"/>
    <property type="project" value="UniProtKB-UniRule"/>
</dbReference>
<dbReference type="InterPro" id="IPR050206">
    <property type="entry name" value="FtsK/SpoIIIE/SftA"/>
</dbReference>
<organism evidence="6 7">
    <name type="scientific">Mangrovactinospora gilvigrisea</name>
    <dbReference type="NCBI Taxonomy" id="1428644"/>
    <lineage>
        <taxon>Bacteria</taxon>
        <taxon>Bacillati</taxon>
        <taxon>Actinomycetota</taxon>
        <taxon>Actinomycetes</taxon>
        <taxon>Kitasatosporales</taxon>
        <taxon>Streptomycetaceae</taxon>
        <taxon>Mangrovactinospora</taxon>
    </lineage>
</organism>
<protein>
    <submittedName>
        <fullName evidence="6">Cell division protein FtsK</fullName>
    </submittedName>
</protein>
<dbReference type="SMART" id="SM00382">
    <property type="entry name" value="AAA"/>
    <property type="match status" value="3"/>
</dbReference>
<accession>A0A1J7BH55</accession>
<dbReference type="STRING" id="1428644.BIV57_07890"/>
<reference evidence="6 7" key="1">
    <citation type="submission" date="2016-10" db="EMBL/GenBank/DDBJ databases">
        <title>Genome sequence of Streptomyces gilvigriseus MUSC 26.</title>
        <authorList>
            <person name="Lee L.-H."/>
            <person name="Ser H.-L."/>
        </authorList>
    </citation>
    <scope>NUCLEOTIDE SEQUENCE [LARGE SCALE GENOMIC DNA]</scope>
    <source>
        <strain evidence="6 7">MUSC 26</strain>
    </source>
</reference>
<feature type="domain" description="FtsK" evidence="5">
    <location>
        <begin position="664"/>
        <end position="856"/>
    </location>
</feature>
<dbReference type="Gene3D" id="3.40.50.300">
    <property type="entry name" value="P-loop containing nucleotide triphosphate hydrolases"/>
    <property type="match status" value="4"/>
</dbReference>
<evidence type="ECO:0000256" key="3">
    <source>
        <dbReference type="PROSITE-ProRule" id="PRU00289"/>
    </source>
</evidence>
<dbReference type="GO" id="GO:0003677">
    <property type="term" value="F:DNA binding"/>
    <property type="evidence" value="ECO:0007669"/>
    <property type="project" value="InterPro"/>
</dbReference>